<comment type="caution">
    <text evidence="2">The sequence shown here is derived from an EMBL/GenBank/DDBJ whole genome shotgun (WGS) entry which is preliminary data.</text>
</comment>
<keyword evidence="3" id="KW-1185">Reference proteome</keyword>
<evidence type="ECO:0000313" key="3">
    <source>
        <dbReference type="Proteomes" id="UP000023152"/>
    </source>
</evidence>
<feature type="non-terminal residue" evidence="2">
    <location>
        <position position="449"/>
    </location>
</feature>
<dbReference type="AlphaFoldDB" id="X6L700"/>
<feature type="region of interest" description="Disordered" evidence="1">
    <location>
        <begin position="179"/>
        <end position="274"/>
    </location>
</feature>
<proteinExistence type="predicted"/>
<evidence type="ECO:0000256" key="1">
    <source>
        <dbReference type="SAM" id="MobiDB-lite"/>
    </source>
</evidence>
<feature type="compositionally biased region" description="Polar residues" evidence="1">
    <location>
        <begin position="202"/>
        <end position="241"/>
    </location>
</feature>
<name>X6L700_RETFI</name>
<accession>X6L700</accession>
<reference evidence="2 3" key="1">
    <citation type="journal article" date="2013" name="Curr. Biol.">
        <title>The Genome of the Foraminiferan Reticulomyxa filosa.</title>
        <authorList>
            <person name="Glockner G."/>
            <person name="Hulsmann N."/>
            <person name="Schleicher M."/>
            <person name="Noegel A.A."/>
            <person name="Eichinger L."/>
            <person name="Gallinger C."/>
            <person name="Pawlowski J."/>
            <person name="Sierra R."/>
            <person name="Euteneuer U."/>
            <person name="Pillet L."/>
            <person name="Moustafa A."/>
            <person name="Platzer M."/>
            <person name="Groth M."/>
            <person name="Szafranski K."/>
            <person name="Schliwa M."/>
        </authorList>
    </citation>
    <scope>NUCLEOTIDE SEQUENCE [LARGE SCALE GENOMIC DNA]</scope>
</reference>
<sequence>MQSYWDKQLSLLQNMFGFNKETAQRYFQTTSQEQFKLSLMRLYEKGKRFINSKLKKEIIQENTSFDSIYETIEENKEENKINGNKDKLIESCLRSMWSCVLSRPSFEPYPLIFTSNPQLNDEIQSKNINIKKERSGKDKDCEQIGYITWPTLIRCDTNEVLSTPMSVCCARLDHIPTVTEASNNKGGDGKKEKDNRKEVDNCGTNSSGANNSEGRMNEVNNFGSNTLEQTHNQNGGSTLSSVAPDMSEDGVALSNGNAHESEEKKDTKIDETQQTETSALLDDWIKEYEQMQDKKHSVLFLFNKIDCYDLFFLLFFGTRVLQQCKREWKDITEWSNRVVFCIAHCAFQIAFGKVIDKKVVDEKNVSKCIVNLLLEKNIIVVPELQEESKGLQIEPKLVLRHRRFCPIDEDDVGTMVEKKGEPEKNIAYFIWCGVGVSSNDTVIPLSKSI</sequence>
<feature type="compositionally biased region" description="Basic and acidic residues" evidence="1">
    <location>
        <begin position="187"/>
        <end position="200"/>
    </location>
</feature>
<evidence type="ECO:0000313" key="2">
    <source>
        <dbReference type="EMBL" id="ETN97262.1"/>
    </source>
</evidence>
<feature type="compositionally biased region" description="Basic and acidic residues" evidence="1">
    <location>
        <begin position="259"/>
        <end position="271"/>
    </location>
</feature>
<dbReference type="Proteomes" id="UP000023152">
    <property type="component" value="Unassembled WGS sequence"/>
</dbReference>
<protein>
    <submittedName>
        <fullName evidence="2">Uncharacterized protein</fullName>
    </submittedName>
</protein>
<organism evidence="2 3">
    <name type="scientific">Reticulomyxa filosa</name>
    <dbReference type="NCBI Taxonomy" id="46433"/>
    <lineage>
        <taxon>Eukaryota</taxon>
        <taxon>Sar</taxon>
        <taxon>Rhizaria</taxon>
        <taxon>Retaria</taxon>
        <taxon>Foraminifera</taxon>
        <taxon>Monothalamids</taxon>
        <taxon>Reticulomyxidae</taxon>
        <taxon>Reticulomyxa</taxon>
    </lineage>
</organism>
<gene>
    <name evidence="2" type="ORF">RFI_40269</name>
</gene>
<dbReference type="EMBL" id="ASPP01050254">
    <property type="protein sequence ID" value="ETN97262.1"/>
    <property type="molecule type" value="Genomic_DNA"/>
</dbReference>